<dbReference type="Proteomes" id="UP001138661">
    <property type="component" value="Unassembled WGS sequence"/>
</dbReference>
<evidence type="ECO:0000313" key="4">
    <source>
        <dbReference type="Proteomes" id="UP001138661"/>
    </source>
</evidence>
<dbReference type="EMBL" id="JAHXDN010000003">
    <property type="protein sequence ID" value="MBW4708816.1"/>
    <property type="molecule type" value="Genomic_DNA"/>
</dbReference>
<reference evidence="3" key="1">
    <citation type="submission" date="2021-07" db="EMBL/GenBank/DDBJ databases">
        <title>Roseobacter insulae sp. nov., isolated from a tidal flat.</title>
        <authorList>
            <person name="Park S."/>
            <person name="Yoon J.-H."/>
        </authorList>
    </citation>
    <scope>NUCLEOTIDE SEQUENCE</scope>
    <source>
        <strain evidence="3">YSTF-M11</strain>
    </source>
</reference>
<name>A0A9X1FW48_9RHOB</name>
<dbReference type="GO" id="GO:0016829">
    <property type="term" value="F:lyase activity"/>
    <property type="evidence" value="ECO:0007669"/>
    <property type="project" value="InterPro"/>
</dbReference>
<feature type="domain" description="MmgE/PrpD N-terminal" evidence="1">
    <location>
        <begin position="15"/>
        <end position="233"/>
    </location>
</feature>
<dbReference type="InterPro" id="IPR045336">
    <property type="entry name" value="MmgE_PrpD_N"/>
</dbReference>
<sequence>MTITDALLAFATVEADRDARDMMRLSLFDWAVCGLGGAGDPGFDAFRRSVLAQGGQAEASVLGGGRLPAPSAALLNGTLSHALDFDDTHFAHIGHPSVAVVPAALALSQRNGLSFDAMLDAALVGVEASIHVGLWLGRAHYQIGFHQTATAGAFGATLAAARLLDLTPLQMRHALGLCASLASGVKAQFGTAAKPLNAGLAARSGVEAALWAHTGMTAAADGLAGSLGFGDTHHAAGATDHLETLGQRPWRIMSISHKFHACCHGLHAMLEALGDADISPDDISRVTVKTHPRWMSVCNKPDPDTGLAAKFSYRHTAAMALSGCSTAHSQMFTDQVAIDPGLVALRQRVFVVEDAELTEMQARVRLERQSGHPIEVFHDLAAPLTPATRERKLRDKASGVLGTAPAEQLWSAVAQGDLAQFSAALERS</sequence>
<accession>A0A9X1FW48</accession>
<proteinExistence type="predicted"/>
<gene>
    <name evidence="3" type="ORF">KX928_13585</name>
</gene>
<dbReference type="AlphaFoldDB" id="A0A9X1FW48"/>
<dbReference type="Pfam" id="PF19305">
    <property type="entry name" value="MmgE_PrpD_C"/>
    <property type="match status" value="1"/>
</dbReference>
<dbReference type="RefSeq" id="WP_219503436.1">
    <property type="nucleotide sequence ID" value="NZ_JAHXDN010000003.1"/>
</dbReference>
<feature type="domain" description="MmgE/PrpD C-terminal" evidence="2">
    <location>
        <begin position="260"/>
        <end position="413"/>
    </location>
</feature>
<dbReference type="InterPro" id="IPR005656">
    <property type="entry name" value="MmgE_PrpD"/>
</dbReference>
<evidence type="ECO:0000259" key="2">
    <source>
        <dbReference type="Pfam" id="PF19305"/>
    </source>
</evidence>
<evidence type="ECO:0000259" key="1">
    <source>
        <dbReference type="Pfam" id="PF03972"/>
    </source>
</evidence>
<dbReference type="Pfam" id="PF03972">
    <property type="entry name" value="MmgE_PrpD_N"/>
    <property type="match status" value="1"/>
</dbReference>
<protein>
    <submittedName>
        <fullName evidence="3">MmgE/PrpD family protein</fullName>
    </submittedName>
</protein>
<evidence type="ECO:0000313" key="3">
    <source>
        <dbReference type="EMBL" id="MBW4708816.1"/>
    </source>
</evidence>
<dbReference type="PANTHER" id="PTHR16943">
    <property type="entry name" value="2-METHYLCITRATE DEHYDRATASE-RELATED"/>
    <property type="match status" value="1"/>
</dbReference>
<dbReference type="PANTHER" id="PTHR16943:SF8">
    <property type="entry name" value="2-METHYLCITRATE DEHYDRATASE"/>
    <property type="match status" value="1"/>
</dbReference>
<comment type="caution">
    <text evidence="3">The sequence shown here is derived from an EMBL/GenBank/DDBJ whole genome shotgun (WGS) entry which is preliminary data.</text>
</comment>
<dbReference type="InterPro" id="IPR045337">
    <property type="entry name" value="MmgE_PrpD_C"/>
</dbReference>
<keyword evidence="4" id="KW-1185">Reference proteome</keyword>
<organism evidence="3 4">
    <name type="scientific">Roseobacter insulae</name>
    <dbReference type="NCBI Taxonomy" id="2859783"/>
    <lineage>
        <taxon>Bacteria</taxon>
        <taxon>Pseudomonadati</taxon>
        <taxon>Pseudomonadota</taxon>
        <taxon>Alphaproteobacteria</taxon>
        <taxon>Rhodobacterales</taxon>
        <taxon>Roseobacteraceae</taxon>
        <taxon>Roseobacter</taxon>
    </lineage>
</organism>